<reference evidence="1 2" key="1">
    <citation type="submission" date="2018-11" db="EMBL/GenBank/DDBJ databases">
        <authorList>
            <person name="Criscuolo A."/>
        </authorList>
    </citation>
    <scope>NUCLEOTIDE SEQUENCE [LARGE SCALE GENOMIC DNA]</scope>
    <source>
        <strain evidence="1">ACIP111625</strain>
    </source>
</reference>
<dbReference type="AlphaFoldDB" id="A0A3P5XGZ9"/>
<proteinExistence type="predicted"/>
<organism evidence="1 2">
    <name type="scientific">Pseudogemmobacter humi</name>
    <dbReference type="NCBI Taxonomy" id="2483812"/>
    <lineage>
        <taxon>Bacteria</taxon>
        <taxon>Pseudomonadati</taxon>
        <taxon>Pseudomonadota</taxon>
        <taxon>Alphaproteobacteria</taxon>
        <taxon>Rhodobacterales</taxon>
        <taxon>Paracoccaceae</taxon>
        <taxon>Pseudogemmobacter</taxon>
    </lineage>
</organism>
<evidence type="ECO:0000313" key="1">
    <source>
        <dbReference type="EMBL" id="VDC34046.1"/>
    </source>
</evidence>
<accession>A0A3P5XGZ9</accession>
<dbReference type="EMBL" id="UXAW01000142">
    <property type="protein sequence ID" value="VDC34046.1"/>
    <property type="molecule type" value="Genomic_DNA"/>
</dbReference>
<name>A0A3P5XGZ9_9RHOB</name>
<dbReference type="Proteomes" id="UP000277498">
    <property type="component" value="Unassembled WGS sequence"/>
</dbReference>
<gene>
    <name evidence="1" type="ORF">XINFAN_04244</name>
</gene>
<keyword evidence="2" id="KW-1185">Reference proteome</keyword>
<evidence type="ECO:0000313" key="2">
    <source>
        <dbReference type="Proteomes" id="UP000277498"/>
    </source>
</evidence>
<protein>
    <submittedName>
        <fullName evidence="1">Uncharacterized protein</fullName>
    </submittedName>
</protein>
<sequence length="214" mass="23821">MSVRHHSVAFLRANTPGLRVAHAHEIVAAFFGYKSNIALKSDAAYPIDDIAKAQTMVPDVEGIKTRLAKLIGLPAAIPSAFEIADMLTRFLVDNGWFGGTVWLYETVENYVTEVYLVEKDYEIMNQLSGVMAETNAYFDEAYFEEVEVTRTNDGMIIEAAGQYYGSNDPDRVFAGDTIDMTATIKLDRVAGHTCFGEEDFMIGGELNDDWYEDA</sequence>